<evidence type="ECO:0000256" key="1">
    <source>
        <dbReference type="SAM" id="MobiDB-lite"/>
    </source>
</evidence>
<protein>
    <submittedName>
        <fullName evidence="2">Uncharacterized protein</fullName>
    </submittedName>
</protein>
<evidence type="ECO:0000313" key="3">
    <source>
        <dbReference type="Proteomes" id="UP000095392"/>
    </source>
</evidence>
<feature type="region of interest" description="Disordered" evidence="1">
    <location>
        <begin position="1"/>
        <end position="40"/>
    </location>
</feature>
<accession>A0AB36FXZ6</accession>
<name>A0AB36FXZ6_ALTMA</name>
<organism evidence="2 3">
    <name type="scientific">Alteromonas macleodii</name>
    <name type="common">Pseudoalteromonas macleodii</name>
    <dbReference type="NCBI Taxonomy" id="28108"/>
    <lineage>
        <taxon>Bacteria</taxon>
        <taxon>Pseudomonadati</taxon>
        <taxon>Pseudomonadota</taxon>
        <taxon>Gammaproteobacteria</taxon>
        <taxon>Alteromonadales</taxon>
        <taxon>Alteromonadaceae</taxon>
        <taxon>Alteromonas/Salinimonas group</taxon>
        <taxon>Alteromonas</taxon>
    </lineage>
</organism>
<comment type="caution">
    <text evidence="2">The sequence shown here is derived from an EMBL/GenBank/DDBJ whole genome shotgun (WGS) entry which is preliminary data.</text>
</comment>
<dbReference type="Proteomes" id="UP000095392">
    <property type="component" value="Unassembled WGS sequence"/>
</dbReference>
<dbReference type="EMBL" id="MIPY01000012">
    <property type="protein sequence ID" value="OES32031.1"/>
    <property type="molecule type" value="Genomic_DNA"/>
</dbReference>
<sequence length="98" mass="11409">MKTMTEQTTKKSIKKSAADRAKANADKQRRFRERQKDAGKKLVRGYVSPEAKACYDEIRDKTGWTDSEAMSNAMRLMYAAYKCGQIKLLNEWLRKNNR</sequence>
<keyword evidence="3" id="KW-1185">Reference proteome</keyword>
<reference evidence="2 3" key="1">
    <citation type="submission" date="2016-09" db="EMBL/GenBank/DDBJ databases">
        <title>Draft Genome Sequence of four Alteromonas macleodii strains isolated from copper coupons and grown long-term at elevated copper levels.</title>
        <authorList>
            <person name="Cusick K."/>
            <person name="Dale J."/>
            <person name="Little B."/>
            <person name="Biffinger J."/>
        </authorList>
    </citation>
    <scope>NUCLEOTIDE SEQUENCE [LARGE SCALE GENOMIC DNA]</scope>
    <source>
        <strain evidence="2 3">KCP01</strain>
    </source>
</reference>
<feature type="compositionally biased region" description="Basic and acidic residues" evidence="1">
    <location>
        <begin position="16"/>
        <end position="40"/>
    </location>
</feature>
<proteinExistence type="predicted"/>
<dbReference type="AlphaFoldDB" id="A0AB36FXZ6"/>
<evidence type="ECO:0000313" key="2">
    <source>
        <dbReference type="EMBL" id="OES32031.1"/>
    </source>
</evidence>
<gene>
    <name evidence="2" type="ORF">BFV95_2111</name>
</gene>